<feature type="binding site" evidence="13">
    <location>
        <position position="762"/>
    </location>
    <ligand>
        <name>Zn(2+)</name>
        <dbReference type="ChEBI" id="CHEBI:29105"/>
    </ligand>
</feature>
<evidence type="ECO:0000256" key="7">
    <source>
        <dbReference type="ARBA" id="ARBA00022833"/>
    </source>
</evidence>
<comment type="subunit">
    <text evidence="13">Monomer.</text>
</comment>
<keyword evidence="6 13" id="KW-0547">Nucleotide-binding</keyword>
<dbReference type="SMART" id="SM00863">
    <property type="entry name" value="tRNA_SAD"/>
    <property type="match status" value="1"/>
</dbReference>
<dbReference type="GO" id="GO:0004813">
    <property type="term" value="F:alanine-tRNA ligase activity"/>
    <property type="evidence" value="ECO:0007669"/>
    <property type="project" value="UniProtKB-UniRule"/>
</dbReference>
<keyword evidence="9 13" id="KW-0694">RNA-binding</keyword>
<dbReference type="Gene3D" id="3.30.980.10">
    <property type="entry name" value="Threonyl-trna Synthetase, Chain A, domain 2"/>
    <property type="match status" value="1"/>
</dbReference>
<evidence type="ECO:0000256" key="8">
    <source>
        <dbReference type="ARBA" id="ARBA00022840"/>
    </source>
</evidence>
<evidence type="ECO:0000256" key="11">
    <source>
        <dbReference type="ARBA" id="ARBA00023146"/>
    </source>
</evidence>
<dbReference type="Pfam" id="PF01411">
    <property type="entry name" value="tRNA-synt_2c"/>
    <property type="match status" value="1"/>
</dbReference>
<evidence type="ECO:0000256" key="2">
    <source>
        <dbReference type="ARBA" id="ARBA00008429"/>
    </source>
</evidence>
<dbReference type="EMBL" id="FN649760">
    <property type="protein sequence ID" value="CBJ30506.1"/>
    <property type="molecule type" value="Genomic_DNA"/>
</dbReference>
<evidence type="ECO:0000256" key="6">
    <source>
        <dbReference type="ARBA" id="ARBA00022741"/>
    </source>
</evidence>
<comment type="similarity">
    <text evidence="2">Belongs to the class-II aminoacyl-tRNA synthetase family. Alax-L subfamily.</text>
</comment>
<dbReference type="InterPro" id="IPR018163">
    <property type="entry name" value="Thr/Ala-tRNA-synth_IIc_edit"/>
</dbReference>
<feature type="binding site" evidence="13">
    <location>
        <position position="636"/>
    </location>
    <ligand>
        <name>Zn(2+)</name>
        <dbReference type="ChEBI" id="CHEBI:29105"/>
    </ligand>
</feature>
<dbReference type="SUPFAM" id="SSF55681">
    <property type="entry name" value="Class II aaRS and biotin synthetases"/>
    <property type="match status" value="1"/>
</dbReference>
<dbReference type="InterPro" id="IPR018162">
    <property type="entry name" value="Ala-tRNA-ligase_IIc_anticod-bd"/>
</dbReference>
<dbReference type="FunCoup" id="D7FPP9">
    <property type="interactions" value="362"/>
</dbReference>
<evidence type="ECO:0000256" key="3">
    <source>
        <dbReference type="ARBA" id="ARBA00022555"/>
    </source>
</evidence>
<dbReference type="OrthoDB" id="2423964at2759"/>
<comment type="subcellular location">
    <subcellularLocation>
        <location evidence="13">Mitochondrion</location>
    </subcellularLocation>
    <subcellularLocation>
        <location evidence="13">Cytoplasm</location>
    </subcellularLocation>
    <subcellularLocation>
        <location evidence="1">Plastid</location>
        <location evidence="1">Chloroplast</location>
    </subcellularLocation>
</comment>
<keyword evidence="4 13" id="KW-0436">Ligase</keyword>
<dbReference type="InterPro" id="IPR018165">
    <property type="entry name" value="Ala-tRNA-synth_IIc_core"/>
</dbReference>
<evidence type="ECO:0000256" key="5">
    <source>
        <dbReference type="ARBA" id="ARBA00022723"/>
    </source>
</evidence>
<dbReference type="FunFam" id="3.30.930.10:FF:000011">
    <property type="entry name" value="Alanine--tRNA ligase, cytoplasmic"/>
    <property type="match status" value="1"/>
</dbReference>
<feature type="region of interest" description="Disordered" evidence="14">
    <location>
        <begin position="471"/>
        <end position="490"/>
    </location>
</feature>
<dbReference type="GO" id="GO:0005524">
    <property type="term" value="F:ATP binding"/>
    <property type="evidence" value="ECO:0007669"/>
    <property type="project" value="UniProtKB-UniRule"/>
</dbReference>
<dbReference type="InterPro" id="IPR059090">
    <property type="entry name" value="ALA1_helical"/>
</dbReference>
<feature type="region of interest" description="Disordered" evidence="14">
    <location>
        <begin position="1"/>
        <end position="20"/>
    </location>
</feature>
<dbReference type="HAMAP" id="MF_00036_B">
    <property type="entry name" value="Ala_tRNA_synth_B"/>
    <property type="match status" value="1"/>
</dbReference>
<keyword evidence="3 13" id="KW-0820">tRNA-binding</keyword>
<keyword evidence="7 13" id="KW-0862">Zinc</keyword>
<proteinExistence type="inferred from homology"/>
<evidence type="ECO:0000256" key="12">
    <source>
        <dbReference type="ARBA" id="ARBA00048300"/>
    </source>
</evidence>
<dbReference type="Gene3D" id="3.10.310.40">
    <property type="match status" value="1"/>
</dbReference>
<dbReference type="CDD" id="cd00673">
    <property type="entry name" value="AlaRS_core"/>
    <property type="match status" value="1"/>
</dbReference>
<dbReference type="Pfam" id="PF26023">
    <property type="entry name" value="ALA1"/>
    <property type="match status" value="1"/>
</dbReference>
<dbReference type="PRINTS" id="PR00980">
    <property type="entry name" value="TRNASYNTHALA"/>
</dbReference>
<keyword evidence="10 13" id="KW-0648">Protein biosynthesis</keyword>
<keyword evidence="13" id="KW-0496">Mitochondrion</keyword>
<comment type="catalytic activity">
    <reaction evidence="12 13">
        <text>tRNA(Ala) + L-alanine + ATP = L-alanyl-tRNA(Ala) + AMP + diphosphate</text>
        <dbReference type="Rhea" id="RHEA:12540"/>
        <dbReference type="Rhea" id="RHEA-COMP:9657"/>
        <dbReference type="Rhea" id="RHEA-COMP:9923"/>
        <dbReference type="ChEBI" id="CHEBI:30616"/>
        <dbReference type="ChEBI" id="CHEBI:33019"/>
        <dbReference type="ChEBI" id="CHEBI:57972"/>
        <dbReference type="ChEBI" id="CHEBI:78442"/>
        <dbReference type="ChEBI" id="CHEBI:78497"/>
        <dbReference type="ChEBI" id="CHEBI:456215"/>
        <dbReference type="EC" id="6.1.1.7"/>
    </reaction>
</comment>
<dbReference type="InterPro" id="IPR050058">
    <property type="entry name" value="Ala-tRNA_ligase"/>
</dbReference>
<dbReference type="PROSITE" id="PS50860">
    <property type="entry name" value="AA_TRNA_LIGASE_II_ALA"/>
    <property type="match status" value="1"/>
</dbReference>
<feature type="binding site" evidence="13">
    <location>
        <position position="758"/>
    </location>
    <ligand>
        <name>Zn(2+)</name>
        <dbReference type="ChEBI" id="CHEBI:29105"/>
    </ligand>
</feature>
<organism evidence="16 17">
    <name type="scientific">Ectocarpus siliculosus</name>
    <name type="common">Brown alga</name>
    <name type="synonym">Conferva siliculosa</name>
    <dbReference type="NCBI Taxonomy" id="2880"/>
    <lineage>
        <taxon>Eukaryota</taxon>
        <taxon>Sar</taxon>
        <taxon>Stramenopiles</taxon>
        <taxon>Ochrophyta</taxon>
        <taxon>PX clade</taxon>
        <taxon>Phaeophyceae</taxon>
        <taxon>Ectocarpales</taxon>
        <taxon>Ectocarpaceae</taxon>
        <taxon>Ectocarpus</taxon>
    </lineage>
</organism>
<dbReference type="SUPFAM" id="SSF101353">
    <property type="entry name" value="Putative anticodon-binding domain of alanyl-tRNA synthetase (AlaRS)"/>
    <property type="match status" value="1"/>
</dbReference>
<dbReference type="NCBIfam" id="TIGR00344">
    <property type="entry name" value="alaS"/>
    <property type="match status" value="1"/>
</dbReference>
<dbReference type="FunFam" id="3.30.980.10:FF:000004">
    <property type="entry name" value="Alanine--tRNA ligase, cytoplasmic"/>
    <property type="match status" value="1"/>
</dbReference>
<dbReference type="InterPro" id="IPR009000">
    <property type="entry name" value="Transl_B-barrel_sf"/>
</dbReference>
<dbReference type="Gene3D" id="3.30.930.10">
    <property type="entry name" value="Bira Bifunctional Protein, Domain 2"/>
    <property type="match status" value="1"/>
</dbReference>
<dbReference type="InParanoid" id="D7FPP9"/>
<evidence type="ECO:0000313" key="16">
    <source>
        <dbReference type="EMBL" id="CBJ30506.1"/>
    </source>
</evidence>
<dbReference type="AlphaFoldDB" id="D7FPP9"/>
<dbReference type="SUPFAM" id="SSF50447">
    <property type="entry name" value="Translation proteins"/>
    <property type="match status" value="1"/>
</dbReference>
<protein>
    <recommendedName>
        <fullName evidence="13">Alanine--tRNA ligase</fullName>
        <ecNumber evidence="13">6.1.1.7</ecNumber>
    </recommendedName>
    <alternativeName>
        <fullName evidence="13">Alanyl-tRNA synthetase</fullName>
        <shortName evidence="13">AlaRS</shortName>
    </alternativeName>
</protein>
<evidence type="ECO:0000256" key="14">
    <source>
        <dbReference type="SAM" id="MobiDB-lite"/>
    </source>
</evidence>
<dbReference type="Proteomes" id="UP000002630">
    <property type="component" value="Unassembled WGS sequence"/>
</dbReference>
<dbReference type="STRING" id="2880.D7FPP9"/>
<dbReference type="GO" id="GO:0000049">
    <property type="term" value="F:tRNA binding"/>
    <property type="evidence" value="ECO:0007669"/>
    <property type="project" value="UniProtKB-KW"/>
</dbReference>
<keyword evidence="11 13" id="KW-0030">Aminoacyl-tRNA synthetase</keyword>
<evidence type="ECO:0000256" key="13">
    <source>
        <dbReference type="HAMAP-Rule" id="MF_03133"/>
    </source>
</evidence>
<dbReference type="Pfam" id="PF07973">
    <property type="entry name" value="tRNA_SAD"/>
    <property type="match status" value="1"/>
</dbReference>
<dbReference type="GO" id="GO:0009507">
    <property type="term" value="C:chloroplast"/>
    <property type="evidence" value="ECO:0007669"/>
    <property type="project" value="UniProtKB-SubCell"/>
</dbReference>
<dbReference type="PANTHER" id="PTHR11777:SF9">
    <property type="entry name" value="ALANINE--TRNA LIGASE, CYTOPLASMIC"/>
    <property type="match status" value="1"/>
</dbReference>
<evidence type="ECO:0000256" key="10">
    <source>
        <dbReference type="ARBA" id="ARBA00022917"/>
    </source>
</evidence>
<dbReference type="GO" id="GO:0070143">
    <property type="term" value="P:mitochondrial alanyl-tRNA aminoacylation"/>
    <property type="evidence" value="ECO:0007669"/>
    <property type="project" value="UniProtKB-UniRule"/>
</dbReference>
<dbReference type="InterPro" id="IPR012947">
    <property type="entry name" value="tRNA_SAD"/>
</dbReference>
<dbReference type="GO" id="GO:0008270">
    <property type="term" value="F:zinc ion binding"/>
    <property type="evidence" value="ECO:0007669"/>
    <property type="project" value="UniProtKB-UniRule"/>
</dbReference>
<feature type="domain" description="Alanyl-transfer RNA synthetases family profile" evidence="15">
    <location>
        <begin position="31"/>
        <end position="801"/>
    </location>
</feature>
<sequence>MAEMRVKQSESKQADEVQADEVQVEFSDNGWPASRVRDSFISFFTEKHDHTFWKSSPVVPHDDPTLLFANAGMNQFKPLFLGTADPALPLSKLTRATNSQKCIRAGGKHNDLDDVGKDLYHHTFFEMLGNWSFGSYFKEEAIGYAWECLTTVYKLDPSRLYATYFGGDEKLRVGADEDAKKIWLKYLPESRVLPFSLADNFWEMGDVGPCGPCVEIHYDRIGGRDAAKDVNMDKPEVIEIWNVVFIQYNRENDGSLKELPNKHIDTGLGFERLASILQGKMSNYDTDVFVPIFEAIRSATGARPYTGKVGEEDSDNMDMAYRVVADHIRTLTIAITDGCTPSNDGRGYVLRRVLRRAIRYGQQVLGGKPGFFHTLVPVVVGLMKGIFPELVDAEARVTAVIKDEEMSFNKTLDKGLKEFNKVAAALGDSKVFPGTAAFQLYSSMGFPLDLLTLMAEEKGLSVDVEGFDQKMSDEKTKSNQARSNQKAAGGKPMILEAEQMDWLSKRDTEATEASGRYTWHQQPAAKVLALFVGKGEGEDGVGFVPSASAVADEADQQTVGVVLDCTSFYAEGGGQIYDIGELSLSDGSGSFAVRQVSSFGAYTLHIGQVKAGTLSVGSDVVCKVDYERRANVAPNHTMTHVLNFALRKVLDPSDGMCDQKGSFLDDEKLRFDFSWSGSLTAEQVADVEDLVNDKINKNLPVYAFVAPLEQAQRIQSLRGVFGERYPDPVRVLSIGQDVPAMLEDPENSAWSDVSVEFCGGTHLSNTQEAETFVILEEAGIAKGVRRIVAVTRGLALAAVERAKAFEQQLDVADGIEDISLDTTVRRLGAELDGAVISVKTKNKLRARLATLVQKAKALKKKVMEERVGQAVTVGKAEAEKTKEAGGTQLVFRADFGCDAKSAVKILAEVSKACPELTSMMLFTADEEADRYLCCGLIPNSKAAKKDTNKWVQCALDASGRGGKGGGKGDRAQGISQGVDTIDKAMEVARGPV</sequence>
<dbReference type="InterPro" id="IPR018164">
    <property type="entry name" value="Ala-tRNA-synth_IIc_N"/>
</dbReference>
<keyword evidence="17" id="KW-1185">Reference proteome</keyword>
<dbReference type="InterPro" id="IPR002318">
    <property type="entry name" value="Ala-tRNA-lgiase_IIc"/>
</dbReference>
<dbReference type="EC" id="6.1.1.7" evidence="13"/>
<evidence type="ECO:0000259" key="15">
    <source>
        <dbReference type="PROSITE" id="PS50860"/>
    </source>
</evidence>
<evidence type="ECO:0000256" key="1">
    <source>
        <dbReference type="ARBA" id="ARBA00004229"/>
    </source>
</evidence>
<reference evidence="16 17" key="1">
    <citation type="journal article" date="2010" name="Nature">
        <title>The Ectocarpus genome and the independent evolution of multicellularity in brown algae.</title>
        <authorList>
            <person name="Cock J.M."/>
            <person name="Sterck L."/>
            <person name="Rouze P."/>
            <person name="Scornet D."/>
            <person name="Allen A.E."/>
            <person name="Amoutzias G."/>
            <person name="Anthouard V."/>
            <person name="Artiguenave F."/>
            <person name="Aury J.M."/>
            <person name="Badger J.H."/>
            <person name="Beszteri B."/>
            <person name="Billiau K."/>
            <person name="Bonnet E."/>
            <person name="Bothwell J.H."/>
            <person name="Bowler C."/>
            <person name="Boyen C."/>
            <person name="Brownlee C."/>
            <person name="Carrano C.J."/>
            <person name="Charrier B."/>
            <person name="Cho G.Y."/>
            <person name="Coelho S.M."/>
            <person name="Collen J."/>
            <person name="Corre E."/>
            <person name="Da Silva C."/>
            <person name="Delage L."/>
            <person name="Delaroque N."/>
            <person name="Dittami S.M."/>
            <person name="Doulbeau S."/>
            <person name="Elias M."/>
            <person name="Farnham G."/>
            <person name="Gachon C.M."/>
            <person name="Gschloessl B."/>
            <person name="Heesch S."/>
            <person name="Jabbari K."/>
            <person name="Jubin C."/>
            <person name="Kawai H."/>
            <person name="Kimura K."/>
            <person name="Kloareg B."/>
            <person name="Kupper F.C."/>
            <person name="Lang D."/>
            <person name="Le Bail A."/>
            <person name="Leblanc C."/>
            <person name="Lerouge P."/>
            <person name="Lohr M."/>
            <person name="Lopez P.J."/>
            <person name="Martens C."/>
            <person name="Maumus F."/>
            <person name="Michel G."/>
            <person name="Miranda-Saavedra D."/>
            <person name="Morales J."/>
            <person name="Moreau H."/>
            <person name="Motomura T."/>
            <person name="Nagasato C."/>
            <person name="Napoli C.A."/>
            <person name="Nelson D.R."/>
            <person name="Nyvall-Collen P."/>
            <person name="Peters A.F."/>
            <person name="Pommier C."/>
            <person name="Potin P."/>
            <person name="Poulain J."/>
            <person name="Quesneville H."/>
            <person name="Read B."/>
            <person name="Rensing S.A."/>
            <person name="Ritter A."/>
            <person name="Rousvoal S."/>
            <person name="Samanta M."/>
            <person name="Samson G."/>
            <person name="Schroeder D.C."/>
            <person name="Segurens B."/>
            <person name="Strittmatter M."/>
            <person name="Tonon T."/>
            <person name="Tregear J.W."/>
            <person name="Valentin K."/>
            <person name="von Dassow P."/>
            <person name="Yamagishi T."/>
            <person name="Van de Peer Y."/>
            <person name="Wincker P."/>
        </authorList>
    </citation>
    <scope>NUCLEOTIDE SEQUENCE [LARGE SCALE GENOMIC DNA]</scope>
    <source>
        <strain evidence="17">Ec32 / CCAP1310/4</strain>
    </source>
</reference>
<accession>D7FPP9</accession>
<dbReference type="PANTHER" id="PTHR11777">
    <property type="entry name" value="ALANYL-TRNA SYNTHETASE"/>
    <property type="match status" value="1"/>
</dbReference>
<name>D7FPP9_ECTSI</name>
<dbReference type="GO" id="GO:0002161">
    <property type="term" value="F:aminoacyl-tRNA deacylase activity"/>
    <property type="evidence" value="ECO:0007669"/>
    <property type="project" value="TreeGrafter"/>
</dbReference>
<evidence type="ECO:0000256" key="4">
    <source>
        <dbReference type="ARBA" id="ARBA00022598"/>
    </source>
</evidence>
<evidence type="ECO:0000256" key="9">
    <source>
        <dbReference type="ARBA" id="ARBA00022884"/>
    </source>
</evidence>
<keyword evidence="13" id="KW-0963">Cytoplasm</keyword>
<feature type="compositionally biased region" description="Basic and acidic residues" evidence="14">
    <location>
        <begin position="1"/>
        <end position="15"/>
    </location>
</feature>
<dbReference type="GO" id="GO:0005739">
    <property type="term" value="C:mitochondrion"/>
    <property type="evidence" value="ECO:0007669"/>
    <property type="project" value="UniProtKB-SubCell"/>
</dbReference>
<comment type="domain">
    <text evidence="13">Consists of three domains; the N-terminal catalytic domain, the editing domain and the C-terminal C-Ala domain. The editing domain removes incorrectly charged amino acids, while the C-Ala domain, along with tRNA(Ala), serves as a bridge to cooperatively bring together the editing and aminoacylation centers thus stimulating deacylation of misacylated tRNAs.</text>
</comment>
<gene>
    <name evidence="16" type="primary">ALARS</name>
    <name evidence="16" type="ORF">Esi_0195_0017</name>
</gene>
<comment type="function">
    <text evidence="13">Catalyzes the attachment of alanine to tRNA(Ala) in a two-step reaction: alanine is first activated by ATP to form Ala-AMP and then transferred to the acceptor end of tRNA(Ala). Also edits incorrectly charged tRNA(Ala) via its editing domain.</text>
</comment>
<feature type="binding site" evidence="13">
    <location>
        <position position="640"/>
    </location>
    <ligand>
        <name>Zn(2+)</name>
        <dbReference type="ChEBI" id="CHEBI:29105"/>
    </ligand>
</feature>
<dbReference type="SUPFAM" id="SSF55186">
    <property type="entry name" value="ThrRS/AlaRS common domain"/>
    <property type="match status" value="1"/>
</dbReference>
<comment type="cofactor">
    <cofactor evidence="13">
        <name>Zn(2+)</name>
        <dbReference type="ChEBI" id="CHEBI:29105"/>
    </cofactor>
    <text evidence="13">Binds 1 zinc ion per subunit.</text>
</comment>
<dbReference type="Gene3D" id="2.40.30.130">
    <property type="match status" value="1"/>
</dbReference>
<keyword evidence="8 13" id="KW-0067">ATP-binding</keyword>
<evidence type="ECO:0000313" key="17">
    <source>
        <dbReference type="Proteomes" id="UP000002630"/>
    </source>
</evidence>
<dbReference type="InterPro" id="IPR023033">
    <property type="entry name" value="Ala_tRNA_ligase_euk/bac"/>
</dbReference>
<keyword evidence="5 13" id="KW-0479">Metal-binding</keyword>
<dbReference type="InterPro" id="IPR045864">
    <property type="entry name" value="aa-tRNA-synth_II/BPL/LPL"/>
</dbReference>